<evidence type="ECO:0000313" key="6">
    <source>
        <dbReference type="EMBL" id="SPF79364.1"/>
    </source>
</evidence>
<gene>
    <name evidence="6" type="primary">lptA</name>
    <name evidence="6" type="ORF">PRI8871_01159</name>
</gene>
<evidence type="ECO:0000256" key="2">
    <source>
        <dbReference type="ARBA" id="ARBA00022729"/>
    </source>
</evidence>
<accession>A0A2R8AU12</accession>
<keyword evidence="7" id="KW-1185">Reference proteome</keyword>
<keyword evidence="3" id="KW-0574">Periplasm</keyword>
<evidence type="ECO:0000256" key="4">
    <source>
        <dbReference type="SAM" id="SignalP"/>
    </source>
</evidence>
<dbReference type="Gene3D" id="2.60.450.10">
    <property type="entry name" value="Lipopolysaccharide (LPS) transport protein A like domain"/>
    <property type="match status" value="1"/>
</dbReference>
<dbReference type="GO" id="GO:0015920">
    <property type="term" value="P:lipopolysaccharide transport"/>
    <property type="evidence" value="ECO:0007669"/>
    <property type="project" value="InterPro"/>
</dbReference>
<feature type="chain" id="PRO_5015322895" evidence="4">
    <location>
        <begin position="22"/>
        <end position="162"/>
    </location>
</feature>
<evidence type="ECO:0000256" key="3">
    <source>
        <dbReference type="ARBA" id="ARBA00022764"/>
    </source>
</evidence>
<dbReference type="GO" id="GO:0009279">
    <property type="term" value="C:cell outer membrane"/>
    <property type="evidence" value="ECO:0007669"/>
    <property type="project" value="TreeGrafter"/>
</dbReference>
<dbReference type="InterPro" id="IPR014340">
    <property type="entry name" value="LptA"/>
</dbReference>
<organism evidence="6 7">
    <name type="scientific">Pseudoprimorskyibacter insulae</name>
    <dbReference type="NCBI Taxonomy" id="1695997"/>
    <lineage>
        <taxon>Bacteria</taxon>
        <taxon>Pseudomonadati</taxon>
        <taxon>Pseudomonadota</taxon>
        <taxon>Alphaproteobacteria</taxon>
        <taxon>Rhodobacterales</taxon>
        <taxon>Paracoccaceae</taxon>
        <taxon>Pseudoprimorskyibacter</taxon>
    </lineage>
</organism>
<evidence type="ECO:0000313" key="7">
    <source>
        <dbReference type="Proteomes" id="UP000244904"/>
    </source>
</evidence>
<keyword evidence="1" id="KW-0813">Transport</keyword>
<feature type="signal peptide" evidence="4">
    <location>
        <begin position="1"/>
        <end position="21"/>
    </location>
</feature>
<name>A0A2R8AU12_9RHOB</name>
<dbReference type="GO" id="GO:0030288">
    <property type="term" value="C:outer membrane-bounded periplasmic space"/>
    <property type="evidence" value="ECO:0007669"/>
    <property type="project" value="TreeGrafter"/>
</dbReference>
<protein>
    <submittedName>
        <fullName evidence="6">Lipopolysaccharide export system protein LptA</fullName>
    </submittedName>
</protein>
<dbReference type="PANTHER" id="PTHR36504:SF1">
    <property type="entry name" value="LIPOPOLYSACCHARIDE EXPORT SYSTEM PROTEIN LPTA"/>
    <property type="match status" value="1"/>
</dbReference>
<dbReference type="EMBL" id="OMOJ01000002">
    <property type="protein sequence ID" value="SPF79364.1"/>
    <property type="molecule type" value="Genomic_DNA"/>
</dbReference>
<dbReference type="GO" id="GO:0001530">
    <property type="term" value="F:lipopolysaccharide binding"/>
    <property type="evidence" value="ECO:0007669"/>
    <property type="project" value="InterPro"/>
</dbReference>
<dbReference type="Pfam" id="PF03968">
    <property type="entry name" value="LptD_N"/>
    <property type="match status" value="1"/>
</dbReference>
<dbReference type="RefSeq" id="WP_108885249.1">
    <property type="nucleotide sequence ID" value="NZ_OMOJ01000002.1"/>
</dbReference>
<reference evidence="7" key="1">
    <citation type="submission" date="2018-03" db="EMBL/GenBank/DDBJ databases">
        <authorList>
            <person name="Rodrigo-Torres L."/>
            <person name="Arahal R. D."/>
            <person name="Lucena T."/>
        </authorList>
    </citation>
    <scope>NUCLEOTIDE SEQUENCE [LARGE SCALE GENOMIC DNA]</scope>
    <source>
        <strain evidence="7">CECT 8871</strain>
    </source>
</reference>
<evidence type="ECO:0000256" key="1">
    <source>
        <dbReference type="ARBA" id="ARBA00022448"/>
    </source>
</evidence>
<sequence>MFFRSALLICSLALAPFAGLAQGTNVGFGASEHDTSQPVEVSADSLKVNQDDGTAIYSGNVVIVQGQMRLAAAEVIVIFNKDRSAIDMLKASGGVTLVSGPDAAEAQNADYAVETGNVVMTGNVLLTQGTNAATAERMDLNLETGQANLSGRVTTILQPAKN</sequence>
<dbReference type="GO" id="GO:0017089">
    <property type="term" value="F:glycolipid transfer activity"/>
    <property type="evidence" value="ECO:0007669"/>
    <property type="project" value="TreeGrafter"/>
</dbReference>
<feature type="domain" description="Organic solvent tolerance-like N-terminal" evidence="5">
    <location>
        <begin position="40"/>
        <end position="145"/>
    </location>
</feature>
<dbReference type="PANTHER" id="PTHR36504">
    <property type="entry name" value="LIPOPOLYSACCHARIDE EXPORT SYSTEM PROTEIN LPTA"/>
    <property type="match status" value="1"/>
</dbReference>
<keyword evidence="2 4" id="KW-0732">Signal</keyword>
<dbReference type="InterPro" id="IPR052037">
    <property type="entry name" value="LPS_export_LptA"/>
</dbReference>
<dbReference type="AlphaFoldDB" id="A0A2R8AU12"/>
<evidence type="ECO:0000259" key="5">
    <source>
        <dbReference type="Pfam" id="PF03968"/>
    </source>
</evidence>
<proteinExistence type="predicted"/>
<dbReference type="Proteomes" id="UP000244904">
    <property type="component" value="Unassembled WGS sequence"/>
</dbReference>
<dbReference type="OrthoDB" id="9811926at2"/>
<dbReference type="NCBIfam" id="TIGR03002">
    <property type="entry name" value="outer_YhbN_LptA"/>
    <property type="match status" value="1"/>
</dbReference>
<dbReference type="InterPro" id="IPR005653">
    <property type="entry name" value="OstA-like_N"/>
</dbReference>